<proteinExistence type="inferred from homology"/>
<evidence type="ECO:0000256" key="10">
    <source>
        <dbReference type="SAM" id="MobiDB-lite"/>
    </source>
</evidence>
<dbReference type="CDD" id="cd07984">
    <property type="entry name" value="LPLAT_LABLAT-like"/>
    <property type="match status" value="1"/>
</dbReference>
<evidence type="ECO:0000256" key="2">
    <source>
        <dbReference type="ARBA" id="ARBA00022519"/>
    </source>
</evidence>
<accession>A0A378R9J7</accession>
<evidence type="ECO:0000256" key="7">
    <source>
        <dbReference type="ARBA" id="ARBA00023136"/>
    </source>
</evidence>
<keyword evidence="5 9" id="KW-0448">Lipopolysaccharide biosynthesis</keyword>
<evidence type="ECO:0000256" key="8">
    <source>
        <dbReference type="ARBA" id="ARBA00023315"/>
    </source>
</evidence>
<protein>
    <recommendedName>
        <fullName evidence="9">Lipid A biosynthesis acyltransferase</fullName>
        <ecNumber evidence="9">2.3.1.241</ecNumber>
    </recommendedName>
    <alternativeName>
        <fullName evidence="9">Kdo(2)-lipid IV(A) acyltransferase</fullName>
    </alternativeName>
</protein>
<comment type="similarity">
    <text evidence="9">Belongs to the LpxL/LpxM/LpxP family.</text>
</comment>
<keyword evidence="7 9" id="KW-0472">Membrane</keyword>
<comment type="catalytic activity">
    <reaction evidence="9">
        <text>an alpha-Kdo-(2-&gt;4)-alpha-Kdo-(2-&gt;6)-lipid IVA + a fatty acyl-[ACP] = an alpha-Kdo-(2-&gt;4)-alpha-Kdo-(2-&gt;6)-(acyl)-lipid IVA + holo-[ACP]</text>
        <dbReference type="Rhea" id="RHEA:69396"/>
        <dbReference type="Rhea" id="RHEA-COMP:9685"/>
        <dbReference type="Rhea" id="RHEA-COMP:14125"/>
        <dbReference type="ChEBI" id="CHEBI:64479"/>
        <dbReference type="ChEBI" id="CHEBI:138651"/>
        <dbReference type="ChEBI" id="CHEBI:176429"/>
        <dbReference type="ChEBI" id="CHEBI:176430"/>
        <dbReference type="EC" id="2.3.1.241"/>
    </reaction>
</comment>
<evidence type="ECO:0000313" key="12">
    <source>
        <dbReference type="Proteomes" id="UP000255279"/>
    </source>
</evidence>
<sequence>MTKNSCCGGDCATQNTQNPHPANAQKVDIKAMPDLSATHKQTELADKKPFEWRFLHPRFWGIWLGMALILPLMFLPLRAQFAIGRQIGKLAYRLAKTRVSDTLTNLRLAFPDKSDDERVLIAKQVFVNQGVGIFETLCAWFRPNVYKRTFSISGLQHLINAQKDGKAVILLGGHYTTLDLGGRLCTQFFAADCVYRVQNNPLLEWFIYNGRRHIFDAQIPNRDMKKLITRIKGGKVVWYSPDQDFGLEHGVMAPFFGVPAATITAQRRLAKLGDKTNPPAIIVMHLERQTPDHILKGKRPHYHIHLSPALDNYPSDDEVADATRINAMFEANIRQNIAQWMWFHRRFKTQADGTQYYSKR</sequence>
<feature type="transmembrane region" description="Helical" evidence="9">
    <location>
        <begin position="59"/>
        <end position="77"/>
    </location>
</feature>
<name>A0A378R9J7_9GAMM</name>
<feature type="region of interest" description="Disordered" evidence="10">
    <location>
        <begin position="1"/>
        <end position="21"/>
    </location>
</feature>
<dbReference type="GO" id="GO:0005886">
    <property type="term" value="C:plasma membrane"/>
    <property type="evidence" value="ECO:0007669"/>
    <property type="project" value="UniProtKB-SubCell"/>
</dbReference>
<dbReference type="GO" id="GO:0008913">
    <property type="term" value="F:Kdo2-lipid IVA acyltransferase activity"/>
    <property type="evidence" value="ECO:0007669"/>
    <property type="project" value="UniProtKB-EC"/>
</dbReference>
<keyword evidence="3 9" id="KW-0808">Transferase</keyword>
<dbReference type="Pfam" id="PF03279">
    <property type="entry name" value="Lip_A_acyltrans"/>
    <property type="match status" value="1"/>
</dbReference>
<dbReference type="PANTHER" id="PTHR30606">
    <property type="entry name" value="LIPID A BIOSYNTHESIS LAUROYL ACYLTRANSFERASE"/>
    <property type="match status" value="1"/>
</dbReference>
<keyword evidence="8 9" id="KW-0012">Acyltransferase</keyword>
<feature type="short sequence motif" description="HXXXXD motif" evidence="9">
    <location>
        <begin position="174"/>
        <end position="179"/>
    </location>
</feature>
<dbReference type="OrthoDB" id="9803456at2"/>
<comment type="pathway">
    <text evidence="9">Bacterial outer membrane biogenesis; lipopolysaccharide biosynthesis.</text>
</comment>
<gene>
    <name evidence="11" type="primary">htrB_1</name>
    <name evidence="9" type="synonym">lpxL</name>
    <name evidence="11" type="ORF">NCTC10293_02003</name>
</gene>
<dbReference type="InterPro" id="IPR011920">
    <property type="entry name" value="Lipid_A_LpxL_LpxP"/>
</dbReference>
<evidence type="ECO:0000256" key="4">
    <source>
        <dbReference type="ARBA" id="ARBA00022692"/>
    </source>
</evidence>
<comment type="subcellular location">
    <subcellularLocation>
        <location evidence="9">Cell inner membrane</location>
        <topology evidence="9">Single-pass membrane protein</topology>
    </subcellularLocation>
</comment>
<dbReference type="RefSeq" id="WP_078276023.1">
    <property type="nucleotide sequence ID" value="NZ_CAACXO010000006.1"/>
</dbReference>
<dbReference type="AlphaFoldDB" id="A0A378R9J7"/>
<dbReference type="InterPro" id="IPR004960">
    <property type="entry name" value="LipA_acyltrans"/>
</dbReference>
<evidence type="ECO:0000256" key="9">
    <source>
        <dbReference type="HAMAP-Rule" id="MF_01942"/>
    </source>
</evidence>
<evidence type="ECO:0000256" key="5">
    <source>
        <dbReference type="ARBA" id="ARBA00022985"/>
    </source>
</evidence>
<keyword evidence="4 9" id="KW-0812">Transmembrane</keyword>
<dbReference type="EC" id="2.3.1.241" evidence="9"/>
<dbReference type="GO" id="GO:0009245">
    <property type="term" value="P:lipid A biosynthetic process"/>
    <property type="evidence" value="ECO:0007669"/>
    <property type="project" value="InterPro"/>
</dbReference>
<evidence type="ECO:0000256" key="1">
    <source>
        <dbReference type="ARBA" id="ARBA00022475"/>
    </source>
</evidence>
<reference evidence="11 12" key="1">
    <citation type="submission" date="2018-06" db="EMBL/GenBank/DDBJ databases">
        <authorList>
            <consortium name="Pathogen Informatics"/>
            <person name="Doyle S."/>
        </authorList>
    </citation>
    <scope>NUCLEOTIDE SEQUENCE [LARGE SCALE GENOMIC DNA]</scope>
    <source>
        <strain evidence="11 12">NCTC10293</strain>
    </source>
</reference>
<dbReference type="UniPathway" id="UPA00360">
    <property type="reaction ID" value="UER00485"/>
</dbReference>
<dbReference type="GO" id="GO:0036104">
    <property type="term" value="P:Kdo2-lipid A biosynthetic process"/>
    <property type="evidence" value="ECO:0007669"/>
    <property type="project" value="UniProtKB-UniRule"/>
</dbReference>
<dbReference type="PANTHER" id="PTHR30606:SF9">
    <property type="entry name" value="LIPID A BIOSYNTHESIS LAUROYLTRANSFERASE"/>
    <property type="match status" value="1"/>
</dbReference>
<dbReference type="UniPathway" id="UPA00030"/>
<keyword evidence="1 9" id="KW-1003">Cell membrane</keyword>
<dbReference type="GO" id="GO:0009103">
    <property type="term" value="P:lipopolysaccharide biosynthetic process"/>
    <property type="evidence" value="ECO:0007669"/>
    <property type="project" value="UniProtKB-UniRule"/>
</dbReference>
<evidence type="ECO:0000313" key="11">
    <source>
        <dbReference type="EMBL" id="STZ14409.1"/>
    </source>
</evidence>
<dbReference type="HAMAP" id="MF_01942">
    <property type="entry name" value="Lipid_A_LpxL_LpxP"/>
    <property type="match status" value="1"/>
</dbReference>
<dbReference type="Proteomes" id="UP000255279">
    <property type="component" value="Unassembled WGS sequence"/>
</dbReference>
<dbReference type="EMBL" id="UGQE01000004">
    <property type="protein sequence ID" value="STZ14409.1"/>
    <property type="molecule type" value="Genomic_DNA"/>
</dbReference>
<organism evidence="11 12">
    <name type="scientific">Moraxella caviae</name>
    <dbReference type="NCBI Taxonomy" id="34060"/>
    <lineage>
        <taxon>Bacteria</taxon>
        <taxon>Pseudomonadati</taxon>
        <taxon>Pseudomonadota</taxon>
        <taxon>Gammaproteobacteria</taxon>
        <taxon>Moraxellales</taxon>
        <taxon>Moraxellaceae</taxon>
        <taxon>Moraxella</taxon>
    </lineage>
</organism>
<comment type="function">
    <text evidence="9">Catalyzes the transfer of an acyl chain from an acyl-[acyl-carrier-protein] (ACP) to a Kdo(2)-lipid IV(A) to form a Kdo(2)-(acyl)-lipid IV(A).</text>
</comment>
<keyword evidence="2 9" id="KW-0997">Cell inner membrane</keyword>
<keyword evidence="6 9" id="KW-1133">Transmembrane helix</keyword>
<evidence type="ECO:0000256" key="6">
    <source>
        <dbReference type="ARBA" id="ARBA00022989"/>
    </source>
</evidence>
<evidence type="ECO:0000256" key="3">
    <source>
        <dbReference type="ARBA" id="ARBA00022679"/>
    </source>
</evidence>
<comment type="pathway">
    <text evidence="9">Glycolipid biosynthesis; KDO(2)-lipid A biosynthesis; KDO(2)-lipid A from CMP-3-deoxy-D-manno-octulosonate and lipid IV(A): step 3/4.</text>
</comment>